<dbReference type="Pfam" id="PF03136">
    <property type="entry name" value="Pup_ligase"/>
    <property type="match status" value="1"/>
</dbReference>
<dbReference type="AlphaFoldDB" id="A0A3B1CIT6"/>
<evidence type="ECO:0000313" key="1">
    <source>
        <dbReference type="EMBL" id="VAX30149.1"/>
    </source>
</evidence>
<protein>
    <submittedName>
        <fullName evidence="1">Pup ligase PafA' paralog, possible component of postulated heterodimer PafA-PafA</fullName>
    </submittedName>
</protein>
<proteinExistence type="predicted"/>
<reference evidence="1" key="1">
    <citation type="submission" date="2018-06" db="EMBL/GenBank/DDBJ databases">
        <authorList>
            <person name="Zhirakovskaya E."/>
        </authorList>
    </citation>
    <scope>NUCLEOTIDE SEQUENCE</scope>
</reference>
<keyword evidence="1" id="KW-0436">Ligase</keyword>
<dbReference type="GO" id="GO:0070490">
    <property type="term" value="P:protein pupylation"/>
    <property type="evidence" value="ECO:0007669"/>
    <property type="project" value="TreeGrafter"/>
</dbReference>
<dbReference type="GO" id="GO:0010498">
    <property type="term" value="P:proteasomal protein catabolic process"/>
    <property type="evidence" value="ECO:0007669"/>
    <property type="project" value="InterPro"/>
</dbReference>
<dbReference type="PANTHER" id="PTHR42307">
    <property type="entry name" value="PUP DEAMIDASE/DEPUPYLASE"/>
    <property type="match status" value="1"/>
</dbReference>
<name>A0A3B1CIT6_9ZZZZ</name>
<dbReference type="EMBL" id="UOGF01000059">
    <property type="protein sequence ID" value="VAX30149.1"/>
    <property type="molecule type" value="Genomic_DNA"/>
</dbReference>
<sequence length="515" mass="59442">MQEGVQEGQPEFRQLFGIETEYGIIREDVDESDPVVESMELVRCHKRPFRADWDYSAEDPMQDARGFRVKTLQQEQEELDFEKLDRHRPFSFHEMKSDLMLENGARFYNDHTHPEYSTPECSTLLSLIAHDRAGERILRECAIARNKILAQEDALQLYKNNTDFHGHSYGCHDNYLLPRSLPFEALVQHLIPFLVTRQIFAGAGKIGIEDHRGYTQNGFQLSQRADFFETEISIDTMHARPILNTRDEPHADPALFRRLHLILGDSNMSEYTTALKIGTTSLVLRLIEKGLAPTNSALREPVNTLKALSRDCTLKQNLPLKNGKYISSIDHQRLFLEAALKAFSSESEETSWILQHWESTLDALDSDPMQLTDRIDWVTKKWLLETFMDAENCDWSDPRLPGLDLEYHNIDPERGLYLGLEMDGQMRRFVTDADIKKAMSTGPRDSRSGLRGLIVQKFLKDIKKIQWEQIVFSREKAKVYKLDPAMTPDEIETEMQRVESCRSVKALMEKSAETV</sequence>
<gene>
    <name evidence="1" type="ORF">MNBD_NITROSPIRAE01-1296</name>
</gene>
<accession>A0A3B1CIT6</accession>
<dbReference type="InterPro" id="IPR004347">
    <property type="entry name" value="Pup_ligase/deamidase"/>
</dbReference>
<dbReference type="GO" id="GO:0005524">
    <property type="term" value="F:ATP binding"/>
    <property type="evidence" value="ECO:0007669"/>
    <property type="project" value="TreeGrafter"/>
</dbReference>
<dbReference type="PANTHER" id="PTHR42307:SF2">
    <property type="entry name" value="PUP DEAMIDASE_DEPUPYLASE"/>
    <property type="match status" value="1"/>
</dbReference>
<dbReference type="GO" id="GO:0016874">
    <property type="term" value="F:ligase activity"/>
    <property type="evidence" value="ECO:0007669"/>
    <property type="project" value="UniProtKB-KW"/>
</dbReference>
<organism evidence="1">
    <name type="scientific">hydrothermal vent metagenome</name>
    <dbReference type="NCBI Taxonomy" id="652676"/>
    <lineage>
        <taxon>unclassified sequences</taxon>
        <taxon>metagenomes</taxon>
        <taxon>ecological metagenomes</taxon>
    </lineage>
</organism>
<dbReference type="GO" id="GO:0019941">
    <property type="term" value="P:modification-dependent protein catabolic process"/>
    <property type="evidence" value="ECO:0007669"/>
    <property type="project" value="InterPro"/>
</dbReference>